<dbReference type="InterPro" id="IPR043502">
    <property type="entry name" value="DNA/RNA_pol_sf"/>
</dbReference>
<feature type="compositionally biased region" description="Polar residues" evidence="1">
    <location>
        <begin position="448"/>
        <end position="457"/>
    </location>
</feature>
<keyword evidence="4" id="KW-1185">Reference proteome</keyword>
<dbReference type="InterPro" id="IPR031248">
    <property type="entry name" value="RNF213"/>
</dbReference>
<name>A0A2T7P5H8_POMCA</name>
<dbReference type="OrthoDB" id="2423195at2759"/>
<dbReference type="EMBL" id="PZQS01000006">
    <property type="protein sequence ID" value="PVD28682.1"/>
    <property type="molecule type" value="Genomic_DNA"/>
</dbReference>
<proteinExistence type="predicted"/>
<dbReference type="PANTHER" id="PTHR22605:SF16">
    <property type="entry name" value="E3 UBIQUITIN-PROTEIN LIGASE RNF213"/>
    <property type="match status" value="1"/>
</dbReference>
<comment type="caution">
    <text evidence="3">The sequence shown here is derived from an EMBL/GenBank/DDBJ whole genome shotgun (WGS) entry which is preliminary data.</text>
</comment>
<reference evidence="3 4" key="1">
    <citation type="submission" date="2018-04" db="EMBL/GenBank/DDBJ databases">
        <title>The genome of golden apple snail Pomacea canaliculata provides insight into stress tolerance and invasive adaptation.</title>
        <authorList>
            <person name="Liu C."/>
            <person name="Liu B."/>
            <person name="Ren Y."/>
            <person name="Zhang Y."/>
            <person name="Wang H."/>
            <person name="Li S."/>
            <person name="Jiang F."/>
            <person name="Yin L."/>
            <person name="Zhang G."/>
            <person name="Qian W."/>
            <person name="Fan W."/>
        </authorList>
    </citation>
    <scope>NUCLEOTIDE SEQUENCE [LARGE SCALE GENOMIC DNA]</scope>
    <source>
        <strain evidence="3">SZHN2017</strain>
        <tissue evidence="3">Muscle</tissue>
    </source>
</reference>
<accession>A0A2T7P5H8</accession>
<dbReference type="CDD" id="cd09274">
    <property type="entry name" value="RNase_HI_RT_Ty3"/>
    <property type="match status" value="1"/>
</dbReference>
<evidence type="ECO:0000259" key="2">
    <source>
        <dbReference type="Pfam" id="PF17919"/>
    </source>
</evidence>
<dbReference type="Gene3D" id="3.30.70.270">
    <property type="match status" value="2"/>
</dbReference>
<dbReference type="SUPFAM" id="SSF56672">
    <property type="entry name" value="DNA/RNA polymerases"/>
    <property type="match status" value="1"/>
</dbReference>
<dbReference type="GO" id="GO:0016887">
    <property type="term" value="F:ATP hydrolysis activity"/>
    <property type="evidence" value="ECO:0007669"/>
    <property type="project" value="InterPro"/>
</dbReference>
<feature type="region of interest" description="Disordered" evidence="1">
    <location>
        <begin position="417"/>
        <end position="468"/>
    </location>
</feature>
<dbReference type="PANTHER" id="PTHR22605">
    <property type="entry name" value="RZ-TYPE DOMAIN-CONTAINING PROTEIN"/>
    <property type="match status" value="1"/>
</dbReference>
<dbReference type="InterPro" id="IPR043128">
    <property type="entry name" value="Rev_trsase/Diguanyl_cyclase"/>
</dbReference>
<evidence type="ECO:0000256" key="1">
    <source>
        <dbReference type="SAM" id="MobiDB-lite"/>
    </source>
</evidence>
<evidence type="ECO:0000313" key="3">
    <source>
        <dbReference type="EMBL" id="PVD28682.1"/>
    </source>
</evidence>
<protein>
    <recommendedName>
        <fullName evidence="2">Reverse transcriptase/retrotransposon-derived protein RNase H-like domain-containing protein</fullName>
    </recommendedName>
</protein>
<dbReference type="Pfam" id="PF17919">
    <property type="entry name" value="RT_RNaseH_2"/>
    <property type="match status" value="1"/>
</dbReference>
<organism evidence="3 4">
    <name type="scientific">Pomacea canaliculata</name>
    <name type="common">Golden apple snail</name>
    <dbReference type="NCBI Taxonomy" id="400727"/>
    <lineage>
        <taxon>Eukaryota</taxon>
        <taxon>Metazoa</taxon>
        <taxon>Spiralia</taxon>
        <taxon>Lophotrochozoa</taxon>
        <taxon>Mollusca</taxon>
        <taxon>Gastropoda</taxon>
        <taxon>Caenogastropoda</taxon>
        <taxon>Architaenioglossa</taxon>
        <taxon>Ampullarioidea</taxon>
        <taxon>Ampullariidae</taxon>
        <taxon>Pomacea</taxon>
    </lineage>
</organism>
<dbReference type="Proteomes" id="UP000245119">
    <property type="component" value="Linkage Group LG6"/>
</dbReference>
<gene>
    <name evidence="3" type="ORF">C0Q70_11276</name>
</gene>
<feature type="compositionally biased region" description="Polar residues" evidence="1">
    <location>
        <begin position="417"/>
        <end position="427"/>
    </location>
</feature>
<dbReference type="GO" id="GO:0004842">
    <property type="term" value="F:ubiquitin-protein transferase activity"/>
    <property type="evidence" value="ECO:0007669"/>
    <property type="project" value="InterPro"/>
</dbReference>
<feature type="region of interest" description="Disordered" evidence="1">
    <location>
        <begin position="1370"/>
        <end position="1392"/>
    </location>
</feature>
<feature type="compositionally biased region" description="Acidic residues" evidence="1">
    <location>
        <begin position="1370"/>
        <end position="1383"/>
    </location>
</feature>
<feature type="domain" description="Reverse transcriptase/retrotransposon-derived protein RNase H-like" evidence="2">
    <location>
        <begin position="123"/>
        <end position="225"/>
    </location>
</feature>
<feature type="compositionally biased region" description="Basic and acidic residues" evidence="1">
    <location>
        <begin position="435"/>
        <end position="447"/>
    </location>
</feature>
<evidence type="ECO:0000313" key="4">
    <source>
        <dbReference type="Proteomes" id="UP000245119"/>
    </source>
</evidence>
<dbReference type="InterPro" id="IPR041577">
    <property type="entry name" value="RT_RNaseH_2"/>
</dbReference>
<sequence>MPMGLTSAPATFQRRSLIYSKTFDEHLAHLDRLLGRIVETGLKLRLDKCQFLRREVTYLGHTISAEGKWPVPKTVSEYAVSWIASYYRRFIKGFAKIAGALHDLVTQATQEKKKRQNDITAKWQCVHQAAFDTLKSVLSGAPVLGYADFTQPFIVETDASNEGLGAILSQVQEGRKRVISYASRRLRPTERNDSNYSSMKLEFLAMKWAVTDKFRHYLLGAQFVVYTDNNALVHYKTAKLGAVEQRWASQLAQFDMTVVYRPGSQNPADGLSRLPICDGAHSDVDLSHSNGTSIPVEISESCELWCAQQPCDVHAYHQSMDDDIIPSTGVFPQLSTATLRTLQAEDSILRAIINAWPKRPPLSQEHEARVLRKQHSRLFCQNELLFRRSLAELPTGHDDCNMSHVSCTIQQAIGGRQNSVSGLSSPPATHKHHVQNADRANDVRETHPTQQPTSVNCSVPGAMNAGQPHYETRSRRATTADATQQQLPVSWTKAVSRKPSRRWAMLIGAADKILCKTLQQRVKEDISKNFQEELEKMNYEHKLEVFLKMQDHVVPSFVGLLHTLAMDALGDAFKNESRHLEAQDGRLISLMSTFLERTWQEKVHSEDEVLNFITTWQPMKNYLQKFDNQTKLDTLGPSAVKYIHQAHECIAKTLGLLLDGTIQIGTLQFLKAHKEEFFSCVTAVKRDQAHTEKLLSLREYELRAFTKASEHLVELFNCCSDFLQTDDMQEIERRLKNSHITAVSSLSEVTKVAKPDEVKILNNYRPVVNPWKLPDSIIEVLPQVGRKMSSVIFCKIFSVKAEQMRVKNMSFWEAFQLVWSAVIKEWDLLCTELINGSITLQKIKEVFHTFYSDGCDYRYPNLKKELEDFVAGDNKQWVEERIMQFQCYTKIEQHVQAAETLLDFKDALNIPERFDDMEKICKLSQNPSLRISDMNQSVLELCKSLKDFQPQDIHCLAEFTTPTCTKFVTWLKKTMKGGLKELNVFVDLAFISAGEEPMAIDRVNFLHAAATGYAPLIFTAITDCATLLKQCQIVFKNIKADPQLPTKLRDTARCLHWFKHEEQSRGSVEKTSLSQVGSINECGTFEIGNAEKHGLSLSQVISLHVLGDDESGTTSRRYTYEELKDLQSRLMLVAGQAEKGKVNVDRFINIMDSLVRLGKTYIQLCADGCILFLNWSIRLLCNVKQTVCCSMVFSGQPMLKGCRNPDTHEDVEQFIAGVANFLEYCHDEWLQYVDQKRREYSDLNIFTVEQLVFLQQQLVKVGSDDLSRFVFPMLSLLRAGCNMHHLEQAIEKAIVEIKSRLCTQETKQISQRCSESQSAAVSKSQEKVFVQKLKEAGFPTVLAIKALKEVGSTDEERGLIWCTQHVGDNFESDEDVESNSEEESNPKAEETELPVDEKMQYLFTRQDRIADSTVSWLQDIKTRDNSNVKSLISNLKVLWQNFLKIVSASGSDFLSLEHLGIILKHLAHDDERHFKRSLPPEFKSGSPNLIICPRSEVLNVVTYAYTFQQADDQPPLPQPDEVLLCTEDTSVEEVDIFLRRAFFSKQHKIYCMAYADILDYDVGEKTEKKIQHYSGQSDKNYCLAVICTTENEYKARIVAALEKYRCLTPSLSSTGFVQKFIQLRFKGLLNVGGIQSASVLDPERLCVRVVKSQRSGVGKTLYKQRLVDQLPHKCHLHTRSDRSNLSVTIPLHTRQVQTQDVAAILLEHTLDTGVVLPRIIHLDISYAVQEGIDHLLYNLLVLGCIKSKEGKVWLRSPMDLYLVETIALKDQQRDKVLVHHILDILPSLTCWSPVESLAIMTEPKKVQGYQVNDRLFDDQEYRSEVFQRPLYYLHCMDTQQQPIAFNSSSNLADKKDCLKTLLRHCGVQNPSWSELRHFVYFLNKQLQDFENSVYCSMATSQDLPGFSLFVLRFLIQMSRDFATRSLKMMEESLSALVRPEESGTDIEQYELRRTWESSPHPYIFFNPDANSMTFLGFSIDPKMFNLMDQQTGQVLVHNIMNAALFHCLILNRVPLMENFDVLPREDRLMRLYRVLGLHDEEIFDDDGSIIDPDDTYELTTDNVKKMLAIYLRFRPVYTVLFFDEANTTEAIGVIKEIMCDGTLSGRPITLNHNLKMVAACNPYRR</sequence>